<dbReference type="EMBL" id="QUOU01000001">
    <property type="protein sequence ID" value="REL26563.1"/>
    <property type="molecule type" value="Genomic_DNA"/>
</dbReference>
<dbReference type="Pfam" id="PF09346">
    <property type="entry name" value="SMI1_KNR4"/>
    <property type="match status" value="1"/>
</dbReference>
<dbReference type="InterPro" id="IPR018958">
    <property type="entry name" value="Knr4/Smi1-like_dom"/>
</dbReference>
<dbReference type="InterPro" id="IPR037883">
    <property type="entry name" value="Knr4/Smi1-like_sf"/>
</dbReference>
<dbReference type="AlphaFoldDB" id="A0A3E0TQ41"/>
<reference evidence="2 3" key="1">
    <citation type="submission" date="2018-08" db="EMBL/GenBank/DDBJ databases">
        <title>Thalassotalea euphylliae genome.</title>
        <authorList>
            <person name="Summers S."/>
            <person name="Rice S.A."/>
            <person name="Freckelton M.L."/>
            <person name="Nedved B.T."/>
            <person name="Hadfield M.G."/>
        </authorList>
    </citation>
    <scope>NUCLEOTIDE SEQUENCE [LARGE SCALE GENOMIC DNA]</scope>
    <source>
        <strain evidence="2 3">H1</strain>
    </source>
</reference>
<evidence type="ECO:0000313" key="3">
    <source>
        <dbReference type="Proteomes" id="UP000256478"/>
    </source>
</evidence>
<evidence type="ECO:0000259" key="1">
    <source>
        <dbReference type="Pfam" id="PF09346"/>
    </source>
</evidence>
<accession>A0A3E0TQ41</accession>
<proteinExistence type="predicted"/>
<dbReference type="SUPFAM" id="SSF160631">
    <property type="entry name" value="SMI1/KNR4-like"/>
    <property type="match status" value="1"/>
</dbReference>
<gene>
    <name evidence="2" type="ORF">DXX93_08200</name>
</gene>
<organism evidence="2 3">
    <name type="scientific">Thalassotalea euphylliae</name>
    <dbReference type="NCBI Taxonomy" id="1655234"/>
    <lineage>
        <taxon>Bacteria</taxon>
        <taxon>Pseudomonadati</taxon>
        <taxon>Pseudomonadota</taxon>
        <taxon>Gammaproteobacteria</taxon>
        <taxon>Alteromonadales</taxon>
        <taxon>Colwelliaceae</taxon>
        <taxon>Thalassotalea</taxon>
    </lineage>
</organism>
<protein>
    <submittedName>
        <fullName evidence="2">SMI1/KNR4 family protein</fullName>
    </submittedName>
</protein>
<dbReference type="Proteomes" id="UP000256478">
    <property type="component" value="Unassembled WGS sequence"/>
</dbReference>
<feature type="domain" description="Knr4/Smi1-like" evidence="1">
    <location>
        <begin position="19"/>
        <end position="148"/>
    </location>
</feature>
<dbReference type="Gene3D" id="3.40.1580.10">
    <property type="entry name" value="SMI1/KNR4-like"/>
    <property type="match status" value="1"/>
</dbReference>
<dbReference type="RefSeq" id="WP_116007680.1">
    <property type="nucleotide sequence ID" value="NZ_QUOU01000001.1"/>
</dbReference>
<comment type="caution">
    <text evidence="2">The sequence shown here is derived from an EMBL/GenBank/DDBJ whole genome shotgun (WGS) entry which is preliminary data.</text>
</comment>
<dbReference type="OrthoDB" id="8657476at2"/>
<name>A0A3E0TQ41_9GAMM</name>
<evidence type="ECO:0000313" key="2">
    <source>
        <dbReference type="EMBL" id="REL26563.1"/>
    </source>
</evidence>
<sequence>MKMCEPYLWEQNKPTFNSAYLELLETEHSINFPIQFIEFFEENFGDKPQANIFKFSEKQNSIAHFLHCQRIVEQELEIYSISEQKEDLDEFVSPRLVPFAITFDSNLLVLDFRESSSNPSISFVISSQIEDGDLALRHVSYSFQEFIENLEC</sequence>